<dbReference type="Proteomes" id="UP000299102">
    <property type="component" value="Unassembled WGS sequence"/>
</dbReference>
<comment type="caution">
    <text evidence="1">The sequence shown here is derived from an EMBL/GenBank/DDBJ whole genome shotgun (WGS) entry which is preliminary data.</text>
</comment>
<gene>
    <name evidence="1" type="ORF">EVAR_10747_1</name>
</gene>
<keyword evidence="2" id="KW-1185">Reference proteome</keyword>
<organism evidence="1 2">
    <name type="scientific">Eumeta variegata</name>
    <name type="common">Bagworm moth</name>
    <name type="synonym">Eumeta japonica</name>
    <dbReference type="NCBI Taxonomy" id="151549"/>
    <lineage>
        <taxon>Eukaryota</taxon>
        <taxon>Metazoa</taxon>
        <taxon>Ecdysozoa</taxon>
        <taxon>Arthropoda</taxon>
        <taxon>Hexapoda</taxon>
        <taxon>Insecta</taxon>
        <taxon>Pterygota</taxon>
        <taxon>Neoptera</taxon>
        <taxon>Endopterygota</taxon>
        <taxon>Lepidoptera</taxon>
        <taxon>Glossata</taxon>
        <taxon>Ditrysia</taxon>
        <taxon>Tineoidea</taxon>
        <taxon>Psychidae</taxon>
        <taxon>Oiketicinae</taxon>
        <taxon>Eumeta</taxon>
    </lineage>
</organism>
<evidence type="ECO:0000313" key="2">
    <source>
        <dbReference type="Proteomes" id="UP000299102"/>
    </source>
</evidence>
<proteinExistence type="predicted"/>
<dbReference type="EMBL" id="BGZK01000489">
    <property type="protein sequence ID" value="GBP46779.1"/>
    <property type="molecule type" value="Genomic_DNA"/>
</dbReference>
<sequence>MPLKQHESDLAADRRRVHYCVQNLCRLQYLIEHAAAEVPTFFPAKKPFSHIQMARCQTKGSFGRHRPTCLRLSFVSLYHEPPAMMMSSVVATDLRPLRRPSVGLEQPGANAKLKILIEHPRRVGVRRTNLAPAALTGLPNEWARAERDVCASDQHHNSRRGGSRRRRGALSAVRSVDALGLNELSGPPSERL</sequence>
<protein>
    <submittedName>
        <fullName evidence="1">Uncharacterized protein</fullName>
    </submittedName>
</protein>
<name>A0A4C1W8E4_EUMVA</name>
<dbReference type="AlphaFoldDB" id="A0A4C1W8E4"/>
<evidence type="ECO:0000313" key="1">
    <source>
        <dbReference type="EMBL" id="GBP46779.1"/>
    </source>
</evidence>
<accession>A0A4C1W8E4</accession>
<reference evidence="1 2" key="1">
    <citation type="journal article" date="2019" name="Commun. Biol.">
        <title>The bagworm genome reveals a unique fibroin gene that provides high tensile strength.</title>
        <authorList>
            <person name="Kono N."/>
            <person name="Nakamura H."/>
            <person name="Ohtoshi R."/>
            <person name="Tomita M."/>
            <person name="Numata K."/>
            <person name="Arakawa K."/>
        </authorList>
    </citation>
    <scope>NUCLEOTIDE SEQUENCE [LARGE SCALE GENOMIC DNA]</scope>
</reference>